<dbReference type="AlphaFoldDB" id="A0A6J6S1Y7"/>
<gene>
    <name evidence="3" type="ORF">UFOPK2579_02440</name>
</gene>
<reference evidence="3" key="1">
    <citation type="submission" date="2020-05" db="EMBL/GenBank/DDBJ databases">
        <authorList>
            <person name="Chiriac C."/>
            <person name="Salcher M."/>
            <person name="Ghai R."/>
            <person name="Kavagutti S V."/>
        </authorList>
    </citation>
    <scope>NUCLEOTIDE SEQUENCE</scope>
</reference>
<dbReference type="InterPro" id="IPR004484">
    <property type="entry name" value="CbiA/CobB_synth"/>
</dbReference>
<dbReference type="PROSITE" id="PS51274">
    <property type="entry name" value="GATASE_COBBQ"/>
    <property type="match status" value="1"/>
</dbReference>
<protein>
    <submittedName>
        <fullName evidence="3">Unannotated protein</fullName>
    </submittedName>
</protein>
<name>A0A6J6S1Y7_9ZZZZ</name>
<dbReference type="Pfam" id="PF07685">
    <property type="entry name" value="GATase_3"/>
    <property type="match status" value="1"/>
</dbReference>
<dbReference type="PANTHER" id="PTHR43873:SF1">
    <property type="entry name" value="COBYRINATE A,C-DIAMIDE SYNTHASE"/>
    <property type="match status" value="1"/>
</dbReference>
<evidence type="ECO:0000259" key="2">
    <source>
        <dbReference type="Pfam" id="PF07685"/>
    </source>
</evidence>
<evidence type="ECO:0000256" key="1">
    <source>
        <dbReference type="ARBA" id="ARBA00022962"/>
    </source>
</evidence>
<dbReference type="InterPro" id="IPR029062">
    <property type="entry name" value="Class_I_gatase-like"/>
</dbReference>
<dbReference type="Gene3D" id="3.40.50.880">
    <property type="match status" value="1"/>
</dbReference>
<dbReference type="CDD" id="cd03130">
    <property type="entry name" value="GATase1_CobB"/>
    <property type="match status" value="1"/>
</dbReference>
<dbReference type="EMBL" id="CAEZXR010000362">
    <property type="protein sequence ID" value="CAB4728692.1"/>
    <property type="molecule type" value="Genomic_DNA"/>
</dbReference>
<dbReference type="SUPFAM" id="SSF52317">
    <property type="entry name" value="Class I glutamine amidotransferase-like"/>
    <property type="match status" value="1"/>
</dbReference>
<dbReference type="PANTHER" id="PTHR43873">
    <property type="entry name" value="COBYRINATE A,C-DIAMIDE SYNTHASE"/>
    <property type="match status" value="1"/>
</dbReference>
<proteinExistence type="predicted"/>
<feature type="domain" description="CobB/CobQ-like glutamine amidotransferase" evidence="2">
    <location>
        <begin position="55"/>
        <end position="217"/>
    </location>
</feature>
<dbReference type="InterPro" id="IPR011698">
    <property type="entry name" value="GATase_3"/>
</dbReference>
<dbReference type="GO" id="GO:0042242">
    <property type="term" value="F:cobyrinic acid a,c-diamide synthase activity"/>
    <property type="evidence" value="ECO:0007669"/>
    <property type="project" value="InterPro"/>
</dbReference>
<organism evidence="3">
    <name type="scientific">freshwater metagenome</name>
    <dbReference type="NCBI Taxonomy" id="449393"/>
    <lineage>
        <taxon>unclassified sequences</taxon>
        <taxon>metagenomes</taxon>
        <taxon>ecological metagenomes</taxon>
    </lineage>
</organism>
<accession>A0A6J6S1Y7</accession>
<evidence type="ECO:0000313" key="3">
    <source>
        <dbReference type="EMBL" id="CAB4728692.1"/>
    </source>
</evidence>
<sequence>MAACVDLDAVLAIAASAPELDRPAWSPDARAPGPRPVVAVAGGRACTFRYTETDELLRAAGCDVVAFDPLSDHQLPAGTRGLYLGGGFPEVHAAELAGNHRLRAEIRSAVADGLPTVAECAGLLYLADRLDGTEMVGSIRADAAMTGRLTLRYPVAVAASDNLLARHGERVTGHEFHRTQVTPAHTGSPAWCIDDEPVGFASATLHASYLHTHWAGHPQLAERFADAVHGA</sequence>
<keyword evidence="1" id="KW-0315">Glutamine amidotransferase</keyword>